<comment type="pathway">
    <text evidence="2">Lipid metabolism.</text>
</comment>
<dbReference type="InterPro" id="IPR001199">
    <property type="entry name" value="Cyt_B5-like_heme/steroid-bd"/>
</dbReference>
<protein>
    <submittedName>
        <fullName evidence="14">7165_t:CDS:1</fullName>
    </submittedName>
</protein>
<dbReference type="InterPro" id="IPR005804">
    <property type="entry name" value="FA_desaturase_dom"/>
</dbReference>
<keyword evidence="9" id="KW-0408">Iron</keyword>
<feature type="transmembrane region" description="Helical" evidence="12">
    <location>
        <begin position="368"/>
        <end position="388"/>
    </location>
</feature>
<reference evidence="14" key="1">
    <citation type="submission" date="2021-06" db="EMBL/GenBank/DDBJ databases">
        <authorList>
            <person name="Kallberg Y."/>
            <person name="Tangrot J."/>
            <person name="Rosling A."/>
        </authorList>
    </citation>
    <scope>NUCLEOTIDE SEQUENCE</scope>
    <source>
        <strain evidence="14">IA702</strain>
    </source>
</reference>
<accession>A0A9N9FDC5</accession>
<evidence type="ECO:0000256" key="3">
    <source>
        <dbReference type="ARBA" id="ARBA00009295"/>
    </source>
</evidence>
<dbReference type="GO" id="GO:0006629">
    <property type="term" value="P:lipid metabolic process"/>
    <property type="evidence" value="ECO:0007669"/>
    <property type="project" value="UniProtKB-KW"/>
</dbReference>
<dbReference type="PIRSF" id="PIRSF015921">
    <property type="entry name" value="FA_sphinglp_des"/>
    <property type="match status" value="1"/>
</dbReference>
<dbReference type="Pfam" id="PF00487">
    <property type="entry name" value="FA_desaturase"/>
    <property type="match status" value="1"/>
</dbReference>
<dbReference type="InterPro" id="IPR012171">
    <property type="entry name" value="Fatty_acid_desaturase"/>
</dbReference>
<comment type="similarity">
    <text evidence="3">Belongs to the fatty acid desaturase type 1 family.</text>
</comment>
<dbReference type="AlphaFoldDB" id="A0A9N9FDC5"/>
<dbReference type="EMBL" id="CAJVPJ010000467">
    <property type="protein sequence ID" value="CAG8527847.1"/>
    <property type="molecule type" value="Genomic_DNA"/>
</dbReference>
<organism evidence="14 15">
    <name type="scientific">Paraglomus occultum</name>
    <dbReference type="NCBI Taxonomy" id="144539"/>
    <lineage>
        <taxon>Eukaryota</taxon>
        <taxon>Fungi</taxon>
        <taxon>Fungi incertae sedis</taxon>
        <taxon>Mucoromycota</taxon>
        <taxon>Glomeromycotina</taxon>
        <taxon>Glomeromycetes</taxon>
        <taxon>Paraglomerales</taxon>
        <taxon>Paraglomeraceae</taxon>
        <taxon>Paraglomus</taxon>
    </lineage>
</organism>
<dbReference type="Proteomes" id="UP000789572">
    <property type="component" value="Unassembled WGS sequence"/>
</dbReference>
<keyword evidence="6" id="KW-0479">Metal-binding</keyword>
<evidence type="ECO:0000259" key="13">
    <source>
        <dbReference type="PROSITE" id="PS50255"/>
    </source>
</evidence>
<evidence type="ECO:0000256" key="2">
    <source>
        <dbReference type="ARBA" id="ARBA00005189"/>
    </source>
</evidence>
<dbReference type="InterPro" id="IPR036400">
    <property type="entry name" value="Cyt_B5-like_heme/steroid_sf"/>
</dbReference>
<keyword evidence="5 12" id="KW-0812">Transmembrane</keyword>
<name>A0A9N9FDC5_9GLOM</name>
<dbReference type="Gene3D" id="3.10.120.10">
    <property type="entry name" value="Cytochrome b5-like heme/steroid binding domain"/>
    <property type="match status" value="1"/>
</dbReference>
<dbReference type="SUPFAM" id="SSF55856">
    <property type="entry name" value="Cytochrome b5-like heme/steroid binding domain"/>
    <property type="match status" value="1"/>
</dbReference>
<comment type="subcellular location">
    <subcellularLocation>
        <location evidence="1">Membrane</location>
        <topology evidence="1">Multi-pass membrane protein</topology>
    </subcellularLocation>
</comment>
<dbReference type="GO" id="GO:0046872">
    <property type="term" value="F:metal ion binding"/>
    <property type="evidence" value="ECO:0007669"/>
    <property type="project" value="UniProtKB-KW"/>
</dbReference>
<keyword evidence="10" id="KW-0443">Lipid metabolism</keyword>
<keyword evidence="4" id="KW-0349">Heme</keyword>
<proteinExistence type="inferred from homology"/>
<dbReference type="Pfam" id="PF00173">
    <property type="entry name" value="Cyt-b5"/>
    <property type="match status" value="1"/>
</dbReference>
<evidence type="ECO:0000256" key="5">
    <source>
        <dbReference type="ARBA" id="ARBA00022692"/>
    </source>
</evidence>
<feature type="domain" description="Cytochrome b5 heme-binding" evidence="13">
    <location>
        <begin position="9"/>
        <end position="86"/>
    </location>
</feature>
<dbReference type="PROSITE" id="PS50255">
    <property type="entry name" value="CYTOCHROME_B5_2"/>
    <property type="match status" value="1"/>
</dbReference>
<evidence type="ECO:0000256" key="6">
    <source>
        <dbReference type="ARBA" id="ARBA00022723"/>
    </source>
</evidence>
<evidence type="ECO:0000256" key="10">
    <source>
        <dbReference type="ARBA" id="ARBA00023098"/>
    </source>
</evidence>
<dbReference type="CDD" id="cd03506">
    <property type="entry name" value="Delta6-FADS-like"/>
    <property type="match status" value="1"/>
</dbReference>
<dbReference type="GO" id="GO:0016020">
    <property type="term" value="C:membrane"/>
    <property type="evidence" value="ECO:0007669"/>
    <property type="project" value="UniProtKB-SubCell"/>
</dbReference>
<evidence type="ECO:0000256" key="1">
    <source>
        <dbReference type="ARBA" id="ARBA00004141"/>
    </source>
</evidence>
<feature type="transmembrane region" description="Helical" evidence="12">
    <location>
        <begin position="326"/>
        <end position="348"/>
    </location>
</feature>
<gene>
    <name evidence="14" type="ORF">POCULU_LOCUS3908</name>
</gene>
<comment type="caution">
    <text evidence="14">The sequence shown here is derived from an EMBL/GenBank/DDBJ whole genome shotgun (WGS) entry which is preliminary data.</text>
</comment>
<evidence type="ECO:0000313" key="15">
    <source>
        <dbReference type="Proteomes" id="UP000789572"/>
    </source>
</evidence>
<keyword evidence="11 12" id="KW-0472">Membrane</keyword>
<keyword evidence="7 12" id="KW-1133">Transmembrane helix</keyword>
<evidence type="ECO:0000256" key="12">
    <source>
        <dbReference type="SAM" id="Phobius"/>
    </source>
</evidence>
<evidence type="ECO:0000256" key="9">
    <source>
        <dbReference type="ARBA" id="ARBA00023004"/>
    </source>
</evidence>
<evidence type="ECO:0000256" key="7">
    <source>
        <dbReference type="ARBA" id="ARBA00022989"/>
    </source>
</evidence>
<evidence type="ECO:0000256" key="11">
    <source>
        <dbReference type="ARBA" id="ARBA00023136"/>
    </source>
</evidence>
<evidence type="ECO:0000313" key="14">
    <source>
        <dbReference type="EMBL" id="CAG8527847.1"/>
    </source>
</evidence>
<dbReference type="GO" id="GO:0016717">
    <property type="term" value="F:oxidoreductase activity, acting on paired donors, with oxidation of a pair of donors resulting in the reduction of molecular oxygen to two molecules of water"/>
    <property type="evidence" value="ECO:0007669"/>
    <property type="project" value="TreeGrafter"/>
</dbReference>
<dbReference type="SMART" id="SM01117">
    <property type="entry name" value="Cyt-b5"/>
    <property type="match status" value="1"/>
</dbReference>
<evidence type="ECO:0000256" key="4">
    <source>
        <dbReference type="ARBA" id="ARBA00022617"/>
    </source>
</evidence>
<keyword evidence="8" id="KW-0560">Oxidoreductase</keyword>
<dbReference type="PANTHER" id="PTHR19353">
    <property type="entry name" value="FATTY ACID DESATURASE 2"/>
    <property type="match status" value="1"/>
</dbReference>
<dbReference type="OrthoDB" id="260091at2759"/>
<sequence>MPSKSKYASDYITAQELNRRINEQNQALVIYAKKVYRLDKWLKFHPGGELAIRHMIGKDATDAINAFHPDYVKTKNIHTFYIGEYVDEDVHIPSANTDSVKTLTLNKKGNPDNTPVNNITKPILSAISSSITSPSTPSTTISSASQSTQPSDAKLDLIHQARITKAYRELDARIRSKGLYKTHYINYVYEMIRFGTLFALAWYFALTGTSTLHFLTSAVCLGAFWHQIAFTAHDAGHNGITHSLPVDGFIGVMTADLCGGLSMGWWKKSHYVHHLVTNEIEHDPDLQQLPFFAVSINFVKSIYSSYYERILHFDRAAAFFVQFQHFLYYPVLAFGRFNLYFLSISHIINEERVAFRKLELFSMGLYWMWFSYLLSHIPYSLIIPYILISHMITVLLHIQITLSHYGMSTEELGPKEAFAAKMLRTSMDVDCPKWLDWLHGGLQFQTIHHLFPRVPRHNLRECQQYVREFCKEVGIEYHCYGFVKSNGIVLDALKDVANQVSLMNKVAKGIAEKELRHVSG</sequence>
<keyword evidence="15" id="KW-1185">Reference proteome</keyword>
<dbReference type="PANTHER" id="PTHR19353:SF30">
    <property type="entry name" value="DELTA 8-(E)-SPHINGOLIPID DESATURASE"/>
    <property type="match status" value="1"/>
</dbReference>
<evidence type="ECO:0000256" key="8">
    <source>
        <dbReference type="ARBA" id="ARBA00023002"/>
    </source>
</evidence>
<feature type="transmembrane region" description="Helical" evidence="12">
    <location>
        <begin position="184"/>
        <end position="205"/>
    </location>
</feature>